<reference evidence="3 4" key="1">
    <citation type="journal article" date="2015" name="Genome Announc.">
        <title>Expanding the biotechnology potential of lactobacilli through comparative genomics of 213 strains and associated genera.</title>
        <authorList>
            <person name="Sun Z."/>
            <person name="Harris H.M."/>
            <person name="McCann A."/>
            <person name="Guo C."/>
            <person name="Argimon S."/>
            <person name="Zhang W."/>
            <person name="Yang X."/>
            <person name="Jeffery I.B."/>
            <person name="Cooney J.C."/>
            <person name="Kagawa T.F."/>
            <person name="Liu W."/>
            <person name="Song Y."/>
            <person name="Salvetti E."/>
            <person name="Wrobel A."/>
            <person name="Rasinkangas P."/>
            <person name="Parkhill J."/>
            <person name="Rea M.C."/>
            <person name="O'Sullivan O."/>
            <person name="Ritari J."/>
            <person name="Douillard F.P."/>
            <person name="Paul Ross R."/>
            <person name="Yang R."/>
            <person name="Briner A.E."/>
            <person name="Felis G.E."/>
            <person name="de Vos W.M."/>
            <person name="Barrangou R."/>
            <person name="Klaenhammer T.R."/>
            <person name="Caufield P.W."/>
            <person name="Cui Y."/>
            <person name="Zhang H."/>
            <person name="O'Toole P.W."/>
        </authorList>
    </citation>
    <scope>NUCLEOTIDE SEQUENCE [LARGE SCALE GENOMIC DNA]</scope>
    <source>
        <strain evidence="3 4">DSM 14421</strain>
    </source>
</reference>
<dbReference type="EMBL" id="AZEY01000041">
    <property type="protein sequence ID" value="KRL66556.1"/>
    <property type="molecule type" value="Genomic_DNA"/>
</dbReference>
<evidence type="ECO:0000256" key="1">
    <source>
        <dbReference type="SAM" id="MobiDB-lite"/>
    </source>
</evidence>
<evidence type="ECO:0000313" key="4">
    <source>
        <dbReference type="Proteomes" id="UP000052013"/>
    </source>
</evidence>
<dbReference type="RefSeq" id="WP_057864425.1">
    <property type="nucleotide sequence ID" value="NZ_AZEY01000041.1"/>
</dbReference>
<evidence type="ECO:0000256" key="2">
    <source>
        <dbReference type="SAM" id="SignalP"/>
    </source>
</evidence>
<feature type="chain" id="PRO_5006410454" description="D-alanyl-D-alanine carboxypeptidase" evidence="2">
    <location>
        <begin position="30"/>
        <end position="292"/>
    </location>
</feature>
<dbReference type="PATRIC" id="fig|1423739.3.peg.2977"/>
<protein>
    <recommendedName>
        <fullName evidence="5">D-alanyl-D-alanine carboxypeptidase</fullName>
    </recommendedName>
</protein>
<sequence length="292" mass="32973">MKKKSLLLTVLAAGLTGLVLTSTPQPIKAAGVYRTVKSQTANNTAFHWNGTSTEAYLWSYNLTQKKHHLTNYPKTTWYANRVLKMTNGTKTGIFYYVTNQSGNTYGYVWQGYLTKGSASESSSRNETTTNSNTNWTTKDNPDGIPHPTKEELNNLKGADDDQYDSTVTYYQDLPIMRSFTGTSYNRKLNDAAQGKLDNDFGSVTRHEWGDKLQQIKYLTVSTRPTQQQIQELVDGKLTFENFVLSDLKKQGIGLNQYKGWQIGMYSNPIYKKNNFLSGNGIYIIALLAPQYQ</sequence>
<feature type="compositionally biased region" description="Basic and acidic residues" evidence="1">
    <location>
        <begin position="147"/>
        <end position="159"/>
    </location>
</feature>
<comment type="caution">
    <text evidence="3">The sequence shown here is derived from an EMBL/GenBank/DDBJ whole genome shotgun (WGS) entry which is preliminary data.</text>
</comment>
<evidence type="ECO:0008006" key="5">
    <source>
        <dbReference type="Google" id="ProtNLM"/>
    </source>
</evidence>
<evidence type="ECO:0000313" key="3">
    <source>
        <dbReference type="EMBL" id="KRL66556.1"/>
    </source>
</evidence>
<proteinExistence type="predicted"/>
<feature type="region of interest" description="Disordered" evidence="1">
    <location>
        <begin position="117"/>
        <end position="160"/>
    </location>
</feature>
<keyword evidence="2" id="KW-0732">Signal</keyword>
<feature type="compositionally biased region" description="Low complexity" evidence="1">
    <location>
        <begin position="117"/>
        <end position="137"/>
    </location>
</feature>
<feature type="signal peptide" evidence="2">
    <location>
        <begin position="1"/>
        <end position="29"/>
    </location>
</feature>
<dbReference type="AlphaFoldDB" id="A0A0R1SC52"/>
<dbReference type="Proteomes" id="UP000052013">
    <property type="component" value="Unassembled WGS sequence"/>
</dbReference>
<name>A0A0R1SC52_9LACO</name>
<gene>
    <name evidence="3" type="ORF">FC85_GL002865</name>
</gene>
<accession>A0A0R1SC52</accession>
<organism evidence="3 4">
    <name type="scientific">Lentilactobacillus diolivorans DSM 14421</name>
    <dbReference type="NCBI Taxonomy" id="1423739"/>
    <lineage>
        <taxon>Bacteria</taxon>
        <taxon>Bacillati</taxon>
        <taxon>Bacillota</taxon>
        <taxon>Bacilli</taxon>
        <taxon>Lactobacillales</taxon>
        <taxon>Lactobacillaceae</taxon>
        <taxon>Lentilactobacillus</taxon>
    </lineage>
</organism>